<proteinExistence type="predicted"/>
<dbReference type="Pfam" id="PF05954">
    <property type="entry name" value="Phage_GPD"/>
    <property type="match status" value="1"/>
</dbReference>
<dbReference type="STRING" id="665467.SAMN02982931_04568"/>
<protein>
    <recommendedName>
        <fullName evidence="4">Phage protein D</fullName>
    </recommendedName>
</protein>
<dbReference type="EMBL" id="FMXQ01000013">
    <property type="protein sequence ID" value="SDB57487.1"/>
    <property type="molecule type" value="Genomic_DNA"/>
</dbReference>
<dbReference type="OrthoDB" id="4070623at2"/>
<gene>
    <name evidence="2" type="ORF">SAMN02982931_04568</name>
</gene>
<evidence type="ECO:0008006" key="4">
    <source>
        <dbReference type="Google" id="ProtNLM"/>
    </source>
</evidence>
<keyword evidence="3" id="KW-1185">Reference proteome</keyword>
<sequence length="336" mass="36023">MSKRAVFMVTVAGTNITAPLLPVLISLTVSDRVGTHSDTATLAIDDTDGRIILPAIGAPVVVALGWEDGGVRIVFTGTVDEVRSSGSRGGGRTLAITAKGIDTTKKPKEAQQRHFDDKTVEDILKAAGKTAGVTEVEVDPALASITRTYLEMRDESFIHMGERLAREIGGNFRIQGTRAVMSKRGGIYTAAVAAVWGQNLHAWDIAPALGRTRFSKVRTRWYDPTDAVWKETEETTSLDVDARHDHRFSLANEDEAKGQAAADKATSERDSGEGSVTIEGDTSAIPDGLCIVAGARPGVDGAYRIEAVTHRYSRGGGFVTELELRQPHEGAGQDLR</sequence>
<dbReference type="SUPFAM" id="SSF69279">
    <property type="entry name" value="Phage tail proteins"/>
    <property type="match status" value="1"/>
</dbReference>
<reference evidence="2 3" key="1">
    <citation type="submission" date="2016-10" db="EMBL/GenBank/DDBJ databases">
        <authorList>
            <person name="de Groot N.N."/>
        </authorList>
    </citation>
    <scope>NUCLEOTIDE SEQUENCE [LARGE SCALE GENOMIC DNA]</scope>
    <source>
        <strain evidence="2 3">ATCC 35022</strain>
    </source>
</reference>
<name>A0A1G6EJ79_9HYPH</name>
<feature type="region of interest" description="Disordered" evidence="1">
    <location>
        <begin position="253"/>
        <end position="280"/>
    </location>
</feature>
<evidence type="ECO:0000313" key="2">
    <source>
        <dbReference type="EMBL" id="SDB57487.1"/>
    </source>
</evidence>
<dbReference type="Proteomes" id="UP000199071">
    <property type="component" value="Unassembled WGS sequence"/>
</dbReference>
<accession>A0A1G6EJ79</accession>
<evidence type="ECO:0000256" key="1">
    <source>
        <dbReference type="SAM" id="MobiDB-lite"/>
    </source>
</evidence>
<dbReference type="RefSeq" id="WP_090880785.1">
    <property type="nucleotide sequence ID" value="NZ_FMXQ01000013.1"/>
</dbReference>
<evidence type="ECO:0000313" key="3">
    <source>
        <dbReference type="Proteomes" id="UP000199071"/>
    </source>
</evidence>
<dbReference type="AlphaFoldDB" id="A0A1G6EJ79"/>
<organism evidence="2 3">
    <name type="scientific">Bauldia litoralis</name>
    <dbReference type="NCBI Taxonomy" id="665467"/>
    <lineage>
        <taxon>Bacteria</taxon>
        <taxon>Pseudomonadati</taxon>
        <taxon>Pseudomonadota</taxon>
        <taxon>Alphaproteobacteria</taxon>
        <taxon>Hyphomicrobiales</taxon>
        <taxon>Kaistiaceae</taxon>
        <taxon>Bauldia</taxon>
    </lineage>
</organism>